<feature type="transmembrane region" description="Helical" evidence="1">
    <location>
        <begin position="23"/>
        <end position="46"/>
    </location>
</feature>
<organism evidence="2 3">
    <name type="scientific">Pseudalkalibacillus berkeleyi</name>
    <dbReference type="NCBI Taxonomy" id="1069813"/>
    <lineage>
        <taxon>Bacteria</taxon>
        <taxon>Bacillati</taxon>
        <taxon>Bacillota</taxon>
        <taxon>Bacilli</taxon>
        <taxon>Bacillales</taxon>
        <taxon>Fictibacillaceae</taxon>
        <taxon>Pseudalkalibacillus</taxon>
    </lineage>
</organism>
<sequence>MKQGIFPGTLIAGIGLYFLSKQWAVPFIGEMDALPAFLLIIGIAFLLQRKEPYALFSGVVICGIAIHYYASGNISNWPAIWIVYLLSIGVGFILQYNKTKQSGLWLGAALTILALIALFASQTNGIFREIIQYTERFWPVILILVGGYLIKKK</sequence>
<keyword evidence="3" id="KW-1185">Reference proteome</keyword>
<feature type="transmembrane region" description="Helical" evidence="1">
    <location>
        <begin position="133"/>
        <end position="150"/>
    </location>
</feature>
<dbReference type="Proteomes" id="UP001649381">
    <property type="component" value="Unassembled WGS sequence"/>
</dbReference>
<proteinExistence type="predicted"/>
<feature type="transmembrane region" description="Helical" evidence="1">
    <location>
        <begin position="76"/>
        <end position="96"/>
    </location>
</feature>
<accession>A0ABS9GZE6</accession>
<evidence type="ECO:0000313" key="3">
    <source>
        <dbReference type="Proteomes" id="UP001649381"/>
    </source>
</evidence>
<feature type="transmembrane region" description="Helical" evidence="1">
    <location>
        <begin position="103"/>
        <end position="121"/>
    </location>
</feature>
<comment type="caution">
    <text evidence="2">The sequence shown here is derived from an EMBL/GenBank/DDBJ whole genome shotgun (WGS) entry which is preliminary data.</text>
</comment>
<name>A0ABS9GZE6_9BACL</name>
<protein>
    <recommendedName>
        <fullName evidence="4">DUF5668 domain-containing protein</fullName>
    </recommendedName>
</protein>
<feature type="transmembrane region" description="Helical" evidence="1">
    <location>
        <begin position="53"/>
        <end position="70"/>
    </location>
</feature>
<dbReference type="EMBL" id="JAKIJS010000001">
    <property type="protein sequence ID" value="MCF6138124.1"/>
    <property type="molecule type" value="Genomic_DNA"/>
</dbReference>
<dbReference type="RefSeq" id="WP_236334297.1">
    <property type="nucleotide sequence ID" value="NZ_JAKIJS010000001.1"/>
</dbReference>
<keyword evidence="1" id="KW-0812">Transmembrane</keyword>
<evidence type="ECO:0000313" key="2">
    <source>
        <dbReference type="EMBL" id="MCF6138124.1"/>
    </source>
</evidence>
<gene>
    <name evidence="2" type="ORF">L2716_10345</name>
</gene>
<reference evidence="2 3" key="1">
    <citation type="submission" date="2022-01" db="EMBL/GenBank/DDBJ databases">
        <title>Alkalihalobacillus sp. EGI L200015, a novel bacterium isolated from a salt lake sediment.</title>
        <authorList>
            <person name="Gao L."/>
            <person name="Fang B.-Z."/>
            <person name="Li W.-J."/>
        </authorList>
    </citation>
    <scope>NUCLEOTIDE SEQUENCE [LARGE SCALE GENOMIC DNA]</scope>
    <source>
        <strain evidence="2 3">KCTC 12718</strain>
    </source>
</reference>
<evidence type="ECO:0000256" key="1">
    <source>
        <dbReference type="SAM" id="Phobius"/>
    </source>
</evidence>
<evidence type="ECO:0008006" key="4">
    <source>
        <dbReference type="Google" id="ProtNLM"/>
    </source>
</evidence>
<keyword evidence="1" id="KW-1133">Transmembrane helix</keyword>
<keyword evidence="1" id="KW-0472">Membrane</keyword>